<feature type="non-terminal residue" evidence="4">
    <location>
        <position position="1"/>
    </location>
</feature>
<accession>X1F7E5</accession>
<feature type="region of interest" description="Disordered" evidence="2">
    <location>
        <begin position="9"/>
        <end position="54"/>
    </location>
</feature>
<feature type="compositionally biased region" description="Low complexity" evidence="2">
    <location>
        <begin position="33"/>
        <end position="54"/>
    </location>
</feature>
<dbReference type="Pfam" id="PF01391">
    <property type="entry name" value="Collagen"/>
    <property type="match status" value="1"/>
</dbReference>
<dbReference type="Pfam" id="PF13435">
    <property type="entry name" value="Cytochrome_C554"/>
    <property type="match status" value="1"/>
</dbReference>
<dbReference type="InterPro" id="IPR036280">
    <property type="entry name" value="Multihaem_cyt_sf"/>
</dbReference>
<reference evidence="4" key="1">
    <citation type="journal article" date="2014" name="Front. Microbiol.">
        <title>High frequency of phylogenetically diverse reductive dehalogenase-homologous genes in deep subseafloor sedimentary metagenomes.</title>
        <authorList>
            <person name="Kawai M."/>
            <person name="Futagami T."/>
            <person name="Toyoda A."/>
            <person name="Takaki Y."/>
            <person name="Nishi S."/>
            <person name="Hori S."/>
            <person name="Arai W."/>
            <person name="Tsubouchi T."/>
            <person name="Morono Y."/>
            <person name="Uchiyama I."/>
            <person name="Ito T."/>
            <person name="Fujiyama A."/>
            <person name="Inagaki F."/>
            <person name="Takami H."/>
        </authorList>
    </citation>
    <scope>NUCLEOTIDE SEQUENCE</scope>
    <source>
        <strain evidence="4">Expedition CK06-06</strain>
    </source>
</reference>
<evidence type="ECO:0000313" key="4">
    <source>
        <dbReference type="EMBL" id="GAH28460.1"/>
    </source>
</evidence>
<evidence type="ECO:0000256" key="1">
    <source>
        <dbReference type="ARBA" id="ARBA00022729"/>
    </source>
</evidence>
<dbReference type="Gene3D" id="1.10.1130.10">
    <property type="entry name" value="Flavocytochrome C3, Chain A"/>
    <property type="match status" value="1"/>
</dbReference>
<dbReference type="SUPFAM" id="SSF48695">
    <property type="entry name" value="Multiheme cytochromes"/>
    <property type="match status" value="1"/>
</dbReference>
<name>X1F7E5_9ZZZZ</name>
<dbReference type="EMBL" id="BARU01005225">
    <property type="protein sequence ID" value="GAH28460.1"/>
    <property type="molecule type" value="Genomic_DNA"/>
</dbReference>
<feature type="domain" description="Cytochrome c-552/4" evidence="3">
    <location>
        <begin position="170"/>
        <end position="209"/>
    </location>
</feature>
<organism evidence="4">
    <name type="scientific">marine sediment metagenome</name>
    <dbReference type="NCBI Taxonomy" id="412755"/>
    <lineage>
        <taxon>unclassified sequences</taxon>
        <taxon>metagenomes</taxon>
        <taxon>ecological metagenomes</taxon>
    </lineage>
</organism>
<dbReference type="InterPro" id="IPR008160">
    <property type="entry name" value="Collagen"/>
</dbReference>
<dbReference type="InterPro" id="IPR023155">
    <property type="entry name" value="Cyt_c-552/4"/>
</dbReference>
<keyword evidence="1" id="KW-0732">Signal</keyword>
<dbReference type="PANTHER" id="PTHR35038">
    <property type="entry name" value="DISSIMILATORY SULFITE REDUCTASE SIRA"/>
    <property type="match status" value="1"/>
</dbReference>
<comment type="caution">
    <text evidence="4">The sequence shown here is derived from an EMBL/GenBank/DDBJ whole genome shotgun (WGS) entry which is preliminary data.</text>
</comment>
<evidence type="ECO:0000259" key="3">
    <source>
        <dbReference type="Pfam" id="PF13435"/>
    </source>
</evidence>
<evidence type="ECO:0000256" key="2">
    <source>
        <dbReference type="SAM" id="MobiDB-lite"/>
    </source>
</evidence>
<dbReference type="AlphaFoldDB" id="X1F7E5"/>
<proteinExistence type="predicted"/>
<dbReference type="PANTHER" id="PTHR35038:SF8">
    <property type="entry name" value="C-TYPE POLYHEME CYTOCHROME OMCC"/>
    <property type="match status" value="1"/>
</dbReference>
<dbReference type="InterPro" id="IPR051829">
    <property type="entry name" value="Multiheme_Cytochr_ET"/>
</dbReference>
<sequence>VAILLAACAGTDSPQGPAGPAGPAGPEGPQGPPGSEGAAGSPGEEGEPGPSGAEYVGADVCAGCHAETYDVFMKSGHAYKLNPVVEGEPPEYPFTSLSELPEGYTWDDILYVIGGYNWKARFVGKDGYIITDKPGETGDAEYLNQFNFANPKVGNDAGWVQYHSGEAELPYNCGSCHTTGYNPEGNQDDLPGLVGTWAEPGVKCEECHGPGSLHISNPRGIAMKVERDAEECGDCHRRGDVEKVDASGGFIKHHEQYEELFQSKHITIKCVTCHDPHTGVIQLRKEGVQTTRTECKNCHFKEDKYQNIEKHVGFGVACIECHMPFMVKSAVSNPDKFTGDIRTHLMAIDPEQVGQFTEDGSQAFSQISLDFACRHCHIPDTNSAKTDEELIEAATDYHAKTSPQVEE</sequence>
<protein>
    <recommendedName>
        <fullName evidence="3">Cytochrome c-552/4 domain-containing protein</fullName>
    </recommendedName>
</protein>
<gene>
    <name evidence="4" type="ORF">S03H2_10115</name>
</gene>